<dbReference type="Proteomes" id="UP000031443">
    <property type="component" value="Unassembled WGS sequence"/>
</dbReference>
<evidence type="ECO:0000313" key="2">
    <source>
        <dbReference type="Proteomes" id="UP000031443"/>
    </source>
</evidence>
<gene>
    <name evidence="1" type="ORF">UY3_13036</name>
</gene>
<name>M7BNV5_CHEMY</name>
<keyword evidence="2" id="KW-1185">Reference proteome</keyword>
<accession>M7BNV5</accession>
<sequence>MLSVTPPSMKATANNRFALFFHADTILLSADCAVGFANHSHQTTSAATLLSCSCLDSKFLHVGCHRLPLQFCSPESTSQVVSHRFRCSSAFLLSYRNHTTASMQPAQLTDTAAVVSFVLLAADCAVGLLTIIIHRFCGNSALLQTPYHGKHGAHSDHRRSYEHCKHLAHYHAVCSEPEPAKPGEEAEAAW</sequence>
<dbReference type="AlphaFoldDB" id="M7BNV5"/>
<organism evidence="1 2">
    <name type="scientific">Chelonia mydas</name>
    <name type="common">Green sea-turtle</name>
    <name type="synonym">Chelonia agassizi</name>
    <dbReference type="NCBI Taxonomy" id="8469"/>
    <lineage>
        <taxon>Eukaryota</taxon>
        <taxon>Metazoa</taxon>
        <taxon>Chordata</taxon>
        <taxon>Craniata</taxon>
        <taxon>Vertebrata</taxon>
        <taxon>Euteleostomi</taxon>
        <taxon>Archelosauria</taxon>
        <taxon>Testudinata</taxon>
        <taxon>Testudines</taxon>
        <taxon>Cryptodira</taxon>
        <taxon>Durocryptodira</taxon>
        <taxon>Americhelydia</taxon>
        <taxon>Chelonioidea</taxon>
        <taxon>Cheloniidae</taxon>
        <taxon>Chelonia</taxon>
    </lineage>
</organism>
<dbReference type="EMBL" id="KB553459">
    <property type="protein sequence ID" value="EMP29847.1"/>
    <property type="molecule type" value="Genomic_DNA"/>
</dbReference>
<proteinExistence type="predicted"/>
<protein>
    <submittedName>
        <fullName evidence="1">Uncharacterized protein</fullName>
    </submittedName>
</protein>
<evidence type="ECO:0000313" key="1">
    <source>
        <dbReference type="EMBL" id="EMP29847.1"/>
    </source>
</evidence>
<reference evidence="2" key="1">
    <citation type="journal article" date="2013" name="Nat. Genet.">
        <title>The draft genomes of soft-shell turtle and green sea turtle yield insights into the development and evolution of the turtle-specific body plan.</title>
        <authorList>
            <person name="Wang Z."/>
            <person name="Pascual-Anaya J."/>
            <person name="Zadissa A."/>
            <person name="Li W."/>
            <person name="Niimura Y."/>
            <person name="Huang Z."/>
            <person name="Li C."/>
            <person name="White S."/>
            <person name="Xiong Z."/>
            <person name="Fang D."/>
            <person name="Wang B."/>
            <person name="Ming Y."/>
            <person name="Chen Y."/>
            <person name="Zheng Y."/>
            <person name="Kuraku S."/>
            <person name="Pignatelli M."/>
            <person name="Herrero J."/>
            <person name="Beal K."/>
            <person name="Nozawa M."/>
            <person name="Li Q."/>
            <person name="Wang J."/>
            <person name="Zhang H."/>
            <person name="Yu L."/>
            <person name="Shigenobu S."/>
            <person name="Wang J."/>
            <person name="Liu J."/>
            <person name="Flicek P."/>
            <person name="Searle S."/>
            <person name="Wang J."/>
            <person name="Kuratani S."/>
            <person name="Yin Y."/>
            <person name="Aken B."/>
            <person name="Zhang G."/>
            <person name="Irie N."/>
        </authorList>
    </citation>
    <scope>NUCLEOTIDE SEQUENCE [LARGE SCALE GENOMIC DNA]</scope>
</reference>